<sequence length="212" mass="23083">MRPLGLLLALTLLLTGCEVPPPSTDGTAAPAAPAGASGELDSLAVAAEGSMAGYSREKFPHWISQGDGCDTRDTVLKRDGKDVKTTQDCKITSGSWYSVYDKKSFTDPGDLDIDHTVPLAAAWRSGAKQWTDEKRSEFANDLTRPQLIAVSASSNRAKGDQTPAQWKPTNTAYHCEYAQRWIAVKAFWKLSVTEKEKSVLQEMLGTCRKQSS</sequence>
<dbReference type="InterPro" id="IPR011089">
    <property type="entry name" value="GmrSD_C"/>
</dbReference>
<proteinExistence type="predicted"/>
<protein>
    <recommendedName>
        <fullName evidence="1">GmrSD restriction endonucleases C-terminal domain-containing protein</fullName>
    </recommendedName>
</protein>
<dbReference type="PANTHER" id="PTHR24094">
    <property type="entry name" value="SECRETED PROTEIN"/>
    <property type="match status" value="1"/>
</dbReference>
<dbReference type="PANTHER" id="PTHR24094:SF15">
    <property type="entry name" value="AMP-DEPENDENT SYNTHETASE_LIGASE DOMAIN-CONTAINING PROTEIN-RELATED"/>
    <property type="match status" value="1"/>
</dbReference>
<dbReference type="Pfam" id="PF07510">
    <property type="entry name" value="GmrSD_C"/>
    <property type="match status" value="1"/>
</dbReference>
<dbReference type="RefSeq" id="WP_203905119.1">
    <property type="nucleotide sequence ID" value="NZ_BOPF01000053.1"/>
</dbReference>
<evidence type="ECO:0000259" key="1">
    <source>
        <dbReference type="Pfam" id="PF07510"/>
    </source>
</evidence>
<evidence type="ECO:0000313" key="2">
    <source>
        <dbReference type="EMBL" id="GIJ51728.1"/>
    </source>
</evidence>
<organism evidence="2 3">
    <name type="scientific">Virgisporangium aliadipatigenens</name>
    <dbReference type="NCBI Taxonomy" id="741659"/>
    <lineage>
        <taxon>Bacteria</taxon>
        <taxon>Bacillati</taxon>
        <taxon>Actinomycetota</taxon>
        <taxon>Actinomycetes</taxon>
        <taxon>Micromonosporales</taxon>
        <taxon>Micromonosporaceae</taxon>
        <taxon>Virgisporangium</taxon>
    </lineage>
</organism>
<dbReference type="AlphaFoldDB" id="A0A8J3YY65"/>
<feature type="domain" description="GmrSD restriction endonucleases C-terminal" evidence="1">
    <location>
        <begin position="84"/>
        <end position="202"/>
    </location>
</feature>
<gene>
    <name evidence="2" type="ORF">Val02_86140</name>
</gene>
<keyword evidence="3" id="KW-1185">Reference proteome</keyword>
<reference evidence="2" key="1">
    <citation type="submission" date="2021-01" db="EMBL/GenBank/DDBJ databases">
        <title>Whole genome shotgun sequence of Virgisporangium aliadipatigenens NBRC 105644.</title>
        <authorList>
            <person name="Komaki H."/>
            <person name="Tamura T."/>
        </authorList>
    </citation>
    <scope>NUCLEOTIDE SEQUENCE</scope>
    <source>
        <strain evidence="2">NBRC 105644</strain>
    </source>
</reference>
<accession>A0A8J3YY65</accession>
<name>A0A8J3YY65_9ACTN</name>
<dbReference type="EMBL" id="BOPF01000053">
    <property type="protein sequence ID" value="GIJ51728.1"/>
    <property type="molecule type" value="Genomic_DNA"/>
</dbReference>
<dbReference type="PROSITE" id="PS51257">
    <property type="entry name" value="PROKAR_LIPOPROTEIN"/>
    <property type="match status" value="1"/>
</dbReference>
<comment type="caution">
    <text evidence="2">The sequence shown here is derived from an EMBL/GenBank/DDBJ whole genome shotgun (WGS) entry which is preliminary data.</text>
</comment>
<evidence type="ECO:0000313" key="3">
    <source>
        <dbReference type="Proteomes" id="UP000619260"/>
    </source>
</evidence>
<dbReference type="Proteomes" id="UP000619260">
    <property type="component" value="Unassembled WGS sequence"/>
</dbReference>